<proteinExistence type="inferred from homology"/>
<evidence type="ECO:0000256" key="3">
    <source>
        <dbReference type="ARBA" id="ARBA00006669"/>
    </source>
</evidence>
<keyword evidence="12" id="KW-1185">Reference proteome</keyword>
<evidence type="ECO:0000256" key="8">
    <source>
        <dbReference type="ARBA" id="ARBA00022989"/>
    </source>
</evidence>
<feature type="transmembrane region" description="Helical" evidence="10">
    <location>
        <begin position="40"/>
        <end position="57"/>
    </location>
</feature>
<evidence type="ECO:0000313" key="12">
    <source>
        <dbReference type="Proteomes" id="UP000188820"/>
    </source>
</evidence>
<keyword evidence="9 10" id="KW-0472">Membrane</keyword>
<accession>A0ABX3KV92</accession>
<comment type="function">
    <text evidence="1">Required for nicotinamide riboside transport across the inner membrane.</text>
</comment>
<keyword evidence="5" id="KW-0813">Transport</keyword>
<dbReference type="InterPro" id="IPR006419">
    <property type="entry name" value="NMN_transpt_PnuC"/>
</dbReference>
<dbReference type="RefSeq" id="WP_077464242.1">
    <property type="nucleotide sequence ID" value="NZ_MLAA01000039.1"/>
</dbReference>
<evidence type="ECO:0000256" key="5">
    <source>
        <dbReference type="ARBA" id="ARBA00022448"/>
    </source>
</evidence>
<feature type="transmembrane region" description="Helical" evidence="10">
    <location>
        <begin position="64"/>
        <end position="83"/>
    </location>
</feature>
<keyword evidence="8 10" id="KW-1133">Transmembrane helix</keyword>
<protein>
    <recommendedName>
        <fullName evidence="4">Nicotinamide riboside transporter PnuC</fullName>
    </recommendedName>
</protein>
<feature type="transmembrane region" description="Helical" evidence="10">
    <location>
        <begin position="153"/>
        <end position="173"/>
    </location>
</feature>
<evidence type="ECO:0000256" key="2">
    <source>
        <dbReference type="ARBA" id="ARBA00004651"/>
    </source>
</evidence>
<sequence length="224" mass="25729">MNLKHIEQEFFSGWKPFEVIWLILFLSAQLVAYIIQPDSWLALISGIAGILCVVFVSKGKVSNYFFGLIFAYSYFYVAWGQNFLGEMNTTLYVYIPSQFIGYFLWKDNLQKDEQGAQSVVSKSLTLKGWLGLIAFIAIGTFIFIQALNMAGGSSTNLDGLTTIIVVAAQALMILRYREQWILWIVLNILSIYLWVETPAMYLMYSAYLLNSLYGYYNWSKLMKH</sequence>
<keyword evidence="6" id="KW-1003">Cell membrane</keyword>
<dbReference type="NCBIfam" id="TIGR01528">
    <property type="entry name" value="NMN_trans_PnuC"/>
    <property type="match status" value="1"/>
</dbReference>
<comment type="similarity">
    <text evidence="3">Belongs to the nicotinamide ribonucleoside (NR) uptake permease (TC 4.B.1) family.</text>
</comment>
<organism evidence="11 12">
    <name type="scientific">Rodentibacter caecimuris</name>
    <dbReference type="NCBI Taxonomy" id="1796644"/>
    <lineage>
        <taxon>Bacteria</taxon>
        <taxon>Pseudomonadati</taxon>
        <taxon>Pseudomonadota</taxon>
        <taxon>Gammaproteobacteria</taxon>
        <taxon>Pasteurellales</taxon>
        <taxon>Pasteurellaceae</taxon>
        <taxon>Rodentibacter</taxon>
    </lineage>
</organism>
<evidence type="ECO:0000256" key="7">
    <source>
        <dbReference type="ARBA" id="ARBA00022692"/>
    </source>
</evidence>
<comment type="caution">
    <text evidence="11">The sequence shown here is derived from an EMBL/GenBank/DDBJ whole genome shotgun (WGS) entry which is preliminary data.</text>
</comment>
<name>A0ABX3KV92_9PAST</name>
<comment type="subcellular location">
    <subcellularLocation>
        <location evidence="2">Cell membrane</location>
        <topology evidence="2">Multi-pass membrane protein</topology>
    </subcellularLocation>
</comment>
<evidence type="ECO:0000256" key="10">
    <source>
        <dbReference type="SAM" id="Phobius"/>
    </source>
</evidence>
<feature type="transmembrane region" description="Helical" evidence="10">
    <location>
        <begin position="180"/>
        <end position="195"/>
    </location>
</feature>
<evidence type="ECO:0000256" key="1">
    <source>
        <dbReference type="ARBA" id="ARBA00002672"/>
    </source>
</evidence>
<dbReference type="Proteomes" id="UP000188820">
    <property type="component" value="Unassembled WGS sequence"/>
</dbReference>
<dbReference type="PANTHER" id="PTHR36122:SF2">
    <property type="entry name" value="NICOTINAMIDE RIBOSIDE TRANSPORTER PNUC"/>
    <property type="match status" value="1"/>
</dbReference>
<evidence type="ECO:0000256" key="4">
    <source>
        <dbReference type="ARBA" id="ARBA00017522"/>
    </source>
</evidence>
<evidence type="ECO:0000313" key="11">
    <source>
        <dbReference type="EMBL" id="OOF67704.1"/>
    </source>
</evidence>
<keyword evidence="7 10" id="KW-0812">Transmembrane</keyword>
<evidence type="ECO:0000256" key="6">
    <source>
        <dbReference type="ARBA" id="ARBA00022475"/>
    </source>
</evidence>
<dbReference type="EMBL" id="MLAA01000039">
    <property type="protein sequence ID" value="OOF67704.1"/>
    <property type="molecule type" value="Genomic_DNA"/>
</dbReference>
<feature type="transmembrane region" description="Helical" evidence="10">
    <location>
        <begin position="89"/>
        <end position="105"/>
    </location>
</feature>
<feature type="transmembrane region" description="Helical" evidence="10">
    <location>
        <begin position="126"/>
        <end position="147"/>
    </location>
</feature>
<feature type="transmembrane region" description="Helical" evidence="10">
    <location>
        <begin position="12"/>
        <end position="34"/>
    </location>
</feature>
<gene>
    <name evidence="11" type="ORF">BKG89_09035</name>
</gene>
<dbReference type="Pfam" id="PF04973">
    <property type="entry name" value="NMN_transporter"/>
    <property type="match status" value="1"/>
</dbReference>
<evidence type="ECO:0000256" key="9">
    <source>
        <dbReference type="ARBA" id="ARBA00023136"/>
    </source>
</evidence>
<dbReference type="PANTHER" id="PTHR36122">
    <property type="entry name" value="NICOTINAMIDE RIBOSIDE TRANSPORTER PNUC"/>
    <property type="match status" value="1"/>
</dbReference>
<reference evidence="11 12" key="1">
    <citation type="submission" date="2016-10" db="EMBL/GenBank/DDBJ databases">
        <title>Rodentibacter gen. nov. and new species.</title>
        <authorList>
            <person name="Christensen H."/>
        </authorList>
    </citation>
    <scope>NUCLEOTIDE SEQUENCE [LARGE SCALE GENOMIC DNA]</scope>
    <source>
        <strain evidence="11 12">1998236014</strain>
    </source>
</reference>